<dbReference type="InterPro" id="IPR002575">
    <property type="entry name" value="Aminoglycoside_PTrfase"/>
</dbReference>
<dbReference type="EMBL" id="JAAXPC010000018">
    <property type="protein sequence ID" value="NKY04444.1"/>
    <property type="molecule type" value="Genomic_DNA"/>
</dbReference>
<dbReference type="Pfam" id="PF01636">
    <property type="entry name" value="APH"/>
    <property type="match status" value="1"/>
</dbReference>
<dbReference type="InterPro" id="IPR051678">
    <property type="entry name" value="AGP_Transferase"/>
</dbReference>
<dbReference type="InterPro" id="IPR041726">
    <property type="entry name" value="ACAD10_11_N"/>
</dbReference>
<comment type="caution">
    <text evidence="2">The sequence shown here is derived from an EMBL/GenBank/DDBJ whole genome shotgun (WGS) entry which is preliminary data.</text>
</comment>
<dbReference type="Gene3D" id="3.30.200.20">
    <property type="entry name" value="Phosphorylase Kinase, domain 1"/>
    <property type="match status" value="1"/>
</dbReference>
<dbReference type="Gene3D" id="3.90.1200.10">
    <property type="match status" value="1"/>
</dbReference>
<keyword evidence="2" id="KW-0808">Transferase</keyword>
<dbReference type="Proteomes" id="UP000563898">
    <property type="component" value="Unassembled WGS sequence"/>
</dbReference>
<dbReference type="AlphaFoldDB" id="A0A846WS67"/>
<evidence type="ECO:0000313" key="2">
    <source>
        <dbReference type="EMBL" id="NKY04444.1"/>
    </source>
</evidence>
<name>A0A846WS67_9ACTN</name>
<organism evidence="2 3">
    <name type="scientific">Gordonia polyisoprenivorans</name>
    <dbReference type="NCBI Taxonomy" id="84595"/>
    <lineage>
        <taxon>Bacteria</taxon>
        <taxon>Bacillati</taxon>
        <taxon>Actinomycetota</taxon>
        <taxon>Actinomycetes</taxon>
        <taxon>Mycobacteriales</taxon>
        <taxon>Gordoniaceae</taxon>
        <taxon>Gordonia</taxon>
    </lineage>
</organism>
<dbReference type="GO" id="GO:0016740">
    <property type="term" value="F:transferase activity"/>
    <property type="evidence" value="ECO:0007669"/>
    <property type="project" value="UniProtKB-KW"/>
</dbReference>
<dbReference type="InterPro" id="IPR011009">
    <property type="entry name" value="Kinase-like_dom_sf"/>
</dbReference>
<dbReference type="RefSeq" id="WP_006372190.1">
    <property type="nucleotide sequence ID" value="NZ_JAAXPC010000018.1"/>
</dbReference>
<evidence type="ECO:0000259" key="1">
    <source>
        <dbReference type="Pfam" id="PF01636"/>
    </source>
</evidence>
<feature type="domain" description="Aminoglycoside phosphotransferase" evidence="1">
    <location>
        <begin position="30"/>
        <end position="258"/>
    </location>
</feature>
<gene>
    <name evidence="2" type="ORF">HGA05_23020</name>
</gene>
<evidence type="ECO:0000313" key="3">
    <source>
        <dbReference type="Proteomes" id="UP000563898"/>
    </source>
</evidence>
<protein>
    <submittedName>
        <fullName evidence="2">Phosphotransferase family protein</fullName>
    </submittedName>
</protein>
<sequence length="356" mass="38432">MTDWDWSRQELAQLQAFLAERGLMSGPISTRRIGDGHSNLTYLVTDGTDTVVVRRPPPPPIPPGANDMLREARIMSALSTTDVPVPRVLATAGEGEVIDVPLYVMTFAKGPVVTTETPHSLSTTQTRREIGLAMADTLAALHDVDWHAIGLGDLGRPEGFNARHVSRMRRLVADAEGNAPAEFADIDDWLLAHTPPESGATLVHCDFRIGNVVLEPDPPGRVAAVLDWELCTLGDPLLDVGYLAATIPEPGHDPNPTAALGTAMLEAGFPTRAELLERYADRSGRDLSTLAWYTTLALWKLAVLYEYSRRRVLNGIGDPYYADPSLVTAFLADARRAAGLSGTTGLHAGASDSRRT</sequence>
<reference evidence="2 3" key="1">
    <citation type="submission" date="2020-04" db="EMBL/GenBank/DDBJ databases">
        <title>MicrobeNet Type strains.</title>
        <authorList>
            <person name="Nicholson A.C."/>
        </authorList>
    </citation>
    <scope>NUCLEOTIDE SEQUENCE [LARGE SCALE GENOMIC DNA]</scope>
    <source>
        <strain evidence="2 3">ATCC BAA-14</strain>
    </source>
</reference>
<dbReference type="CDD" id="cd05154">
    <property type="entry name" value="ACAD10_11_N-like"/>
    <property type="match status" value="1"/>
</dbReference>
<dbReference type="PANTHER" id="PTHR21310">
    <property type="entry name" value="AMINOGLYCOSIDE PHOSPHOTRANSFERASE-RELATED-RELATED"/>
    <property type="match status" value="1"/>
</dbReference>
<proteinExistence type="predicted"/>
<accession>A0A846WS67</accession>
<dbReference type="SUPFAM" id="SSF56112">
    <property type="entry name" value="Protein kinase-like (PK-like)"/>
    <property type="match status" value="1"/>
</dbReference>
<dbReference type="PANTHER" id="PTHR21310:SF40">
    <property type="entry name" value="AMINOGLYCOSIDE PHOSPHOTRANSFERASE DOMAIN-CONTAINING PROTEIN-RELATED"/>
    <property type="match status" value="1"/>
</dbReference>